<evidence type="ECO:0000256" key="1">
    <source>
        <dbReference type="ARBA" id="ARBA00004651"/>
    </source>
</evidence>
<feature type="transmembrane region" description="Helical" evidence="7">
    <location>
        <begin position="31"/>
        <end position="54"/>
    </location>
</feature>
<evidence type="ECO:0000256" key="5">
    <source>
        <dbReference type="ARBA" id="ARBA00022989"/>
    </source>
</evidence>
<feature type="transmembrane region" description="Helical" evidence="7">
    <location>
        <begin position="138"/>
        <end position="162"/>
    </location>
</feature>
<keyword evidence="4 7" id="KW-0812">Transmembrane</keyword>
<evidence type="ECO:0000256" key="6">
    <source>
        <dbReference type="ARBA" id="ARBA00023136"/>
    </source>
</evidence>
<evidence type="ECO:0000256" key="4">
    <source>
        <dbReference type="ARBA" id="ARBA00022692"/>
    </source>
</evidence>
<evidence type="ECO:0000256" key="3">
    <source>
        <dbReference type="ARBA" id="ARBA00022475"/>
    </source>
</evidence>
<sequence>MTPAAPLEVTSPARRRSALRENLALALRDPVTALCLFILAGFIAMALFAPLIAGDPVLIDPANRLRPPSADAIWGTDHLGRDVFARAVHGSRISLTVAFCVALISAVPGVAIGIYAGLSHIGGAVVMRLNDAMMAIPAVLLAIALAALLDAGLMTVIIAISVPEIPRMVRLVRSLVLGIRQQPYVDAAISIGTSGLALIWRHILPNTMAPVLVQATYAAASAIIASAVLSFLGVGTSPEVPSWGGMMADARTHFRIHPMLMFYPGAMLSILVLVVNILGDRLSDALDPRKVARGGL</sequence>
<comment type="similarity">
    <text evidence="7">Belongs to the binding-protein-dependent transport system permease family.</text>
</comment>
<keyword evidence="6 7" id="KW-0472">Membrane</keyword>
<evidence type="ECO:0000259" key="8">
    <source>
        <dbReference type="PROSITE" id="PS50928"/>
    </source>
</evidence>
<comment type="subcellular location">
    <subcellularLocation>
        <location evidence="1 7">Cell membrane</location>
        <topology evidence="1 7">Multi-pass membrane protein</topology>
    </subcellularLocation>
</comment>
<dbReference type="PROSITE" id="PS50928">
    <property type="entry name" value="ABC_TM1"/>
    <property type="match status" value="1"/>
</dbReference>
<dbReference type="STRING" id="564137.SAMN04488238_107124"/>
<proteinExistence type="inferred from homology"/>
<dbReference type="EMBL" id="FNOM01000007">
    <property type="protein sequence ID" value="SDX32836.1"/>
    <property type="molecule type" value="Genomic_DNA"/>
</dbReference>
<dbReference type="Gene3D" id="1.10.3720.10">
    <property type="entry name" value="MetI-like"/>
    <property type="match status" value="1"/>
</dbReference>
<dbReference type="Proteomes" id="UP000198539">
    <property type="component" value="Unassembled WGS sequence"/>
</dbReference>
<evidence type="ECO:0000256" key="2">
    <source>
        <dbReference type="ARBA" id="ARBA00022448"/>
    </source>
</evidence>
<keyword evidence="10" id="KW-1185">Reference proteome</keyword>
<feature type="transmembrane region" description="Helical" evidence="7">
    <location>
        <begin position="215"/>
        <end position="235"/>
    </location>
</feature>
<dbReference type="SUPFAM" id="SSF161098">
    <property type="entry name" value="MetI-like"/>
    <property type="match status" value="1"/>
</dbReference>
<reference evidence="9 10" key="1">
    <citation type="submission" date="2016-10" db="EMBL/GenBank/DDBJ databases">
        <authorList>
            <person name="de Groot N.N."/>
        </authorList>
    </citation>
    <scope>NUCLEOTIDE SEQUENCE [LARGE SCALE GENOMIC DNA]</scope>
    <source>
        <strain evidence="9 10">CGMCC 1.8894</strain>
    </source>
</reference>
<feature type="transmembrane region" description="Helical" evidence="7">
    <location>
        <begin position="95"/>
        <end position="118"/>
    </location>
</feature>
<dbReference type="InterPro" id="IPR050366">
    <property type="entry name" value="BP-dependent_transpt_permease"/>
</dbReference>
<accession>A0A1H3AT31</accession>
<dbReference type="PANTHER" id="PTHR43386:SF6">
    <property type="entry name" value="ABC TRANSPORTER PERMEASE PROTEIN"/>
    <property type="match status" value="1"/>
</dbReference>
<dbReference type="RefSeq" id="WP_092890291.1">
    <property type="nucleotide sequence ID" value="NZ_CP061498.1"/>
</dbReference>
<keyword evidence="5 7" id="KW-1133">Transmembrane helix</keyword>
<dbReference type="OrthoDB" id="9766870at2"/>
<feature type="domain" description="ABC transmembrane type-1" evidence="8">
    <location>
        <begin position="91"/>
        <end position="279"/>
    </location>
</feature>
<dbReference type="Pfam" id="PF00528">
    <property type="entry name" value="BPD_transp_1"/>
    <property type="match status" value="1"/>
</dbReference>
<dbReference type="PANTHER" id="PTHR43386">
    <property type="entry name" value="OLIGOPEPTIDE TRANSPORT SYSTEM PERMEASE PROTEIN APPC"/>
    <property type="match status" value="1"/>
</dbReference>
<dbReference type="GO" id="GO:0055085">
    <property type="term" value="P:transmembrane transport"/>
    <property type="evidence" value="ECO:0007669"/>
    <property type="project" value="InterPro"/>
</dbReference>
<gene>
    <name evidence="9" type="ORF">SAMN04488238_107124</name>
</gene>
<evidence type="ECO:0000313" key="9">
    <source>
        <dbReference type="EMBL" id="SDX32836.1"/>
    </source>
</evidence>
<organism evidence="9 10">
    <name type="scientific">Roseicitreum antarcticum</name>
    <dbReference type="NCBI Taxonomy" id="564137"/>
    <lineage>
        <taxon>Bacteria</taxon>
        <taxon>Pseudomonadati</taxon>
        <taxon>Pseudomonadota</taxon>
        <taxon>Alphaproteobacteria</taxon>
        <taxon>Rhodobacterales</taxon>
        <taxon>Paracoccaceae</taxon>
        <taxon>Roseicitreum</taxon>
    </lineage>
</organism>
<feature type="transmembrane region" description="Helical" evidence="7">
    <location>
        <begin position="256"/>
        <end position="278"/>
    </location>
</feature>
<protein>
    <submittedName>
        <fullName evidence="9">Peptide/nickel transport system permease protein</fullName>
    </submittedName>
</protein>
<keyword evidence="2 7" id="KW-0813">Transport</keyword>
<evidence type="ECO:0000313" key="10">
    <source>
        <dbReference type="Proteomes" id="UP000198539"/>
    </source>
</evidence>
<evidence type="ECO:0000256" key="7">
    <source>
        <dbReference type="RuleBase" id="RU363032"/>
    </source>
</evidence>
<dbReference type="CDD" id="cd06261">
    <property type="entry name" value="TM_PBP2"/>
    <property type="match status" value="1"/>
</dbReference>
<dbReference type="InterPro" id="IPR000515">
    <property type="entry name" value="MetI-like"/>
</dbReference>
<keyword evidence="3" id="KW-1003">Cell membrane</keyword>
<dbReference type="GO" id="GO:0005886">
    <property type="term" value="C:plasma membrane"/>
    <property type="evidence" value="ECO:0007669"/>
    <property type="project" value="UniProtKB-SubCell"/>
</dbReference>
<name>A0A1H3AT31_9RHOB</name>
<dbReference type="InterPro" id="IPR035906">
    <property type="entry name" value="MetI-like_sf"/>
</dbReference>
<dbReference type="AlphaFoldDB" id="A0A1H3AT31"/>